<keyword evidence="3" id="KW-0067">ATP-binding</keyword>
<keyword evidence="3" id="KW-0547">Nucleotide-binding</keyword>
<dbReference type="EMBL" id="JBHUIR010000034">
    <property type="protein sequence ID" value="MFD2260088.1"/>
    <property type="molecule type" value="Genomic_DNA"/>
</dbReference>
<feature type="region of interest" description="Disordered" evidence="1">
    <location>
        <begin position="565"/>
        <end position="587"/>
    </location>
</feature>
<proteinExistence type="predicted"/>
<keyword evidence="4" id="KW-1185">Reference proteome</keyword>
<reference evidence="4" key="1">
    <citation type="journal article" date="2019" name="Int. J. Syst. Evol. Microbiol.">
        <title>The Global Catalogue of Microorganisms (GCM) 10K type strain sequencing project: providing services to taxonomists for standard genome sequencing and annotation.</title>
        <authorList>
            <consortium name="The Broad Institute Genomics Platform"/>
            <consortium name="The Broad Institute Genome Sequencing Center for Infectious Disease"/>
            <person name="Wu L."/>
            <person name="Ma J."/>
        </authorList>
    </citation>
    <scope>NUCLEOTIDE SEQUENCE [LARGE SCALE GENOMIC DNA]</scope>
    <source>
        <strain evidence="4">KCTC 23707</strain>
    </source>
</reference>
<evidence type="ECO:0000313" key="4">
    <source>
        <dbReference type="Proteomes" id="UP001597373"/>
    </source>
</evidence>
<feature type="compositionally biased region" description="Polar residues" evidence="1">
    <location>
        <begin position="1"/>
        <end position="13"/>
    </location>
</feature>
<dbReference type="PANTHER" id="PTHR42957">
    <property type="entry name" value="HELICASE MJ1565-RELATED"/>
    <property type="match status" value="1"/>
</dbReference>
<sequence length="587" mass="63795">MYVENYNRSNEATAQERRAAGQTPDRLIGQVSRCDGSTAVITGIYADPEHAAHLTVGKLISVNLGTIRTVGLVYAVEQAPFATEGGALSVSVSVEFLGEVRDNGTGVIFDRGITEYPFIGAPAHRIRASDLRAIYDLGGKHAIRIGSLSQDGMIDATVAVDEMLSRHFAVVGTTGVGKSTAVSLLLRKIVEARPDLSVLIFDPHNEFGVPLADHCVRLNLKTLSLPFWLFRLDELTEVLYRGHAAPPEELELLRDIIVHAKLAHRDPGGVLRRKLDSTGITADTPMPYRMADVLREINDRMGALEAKSERPHLRHLRLRLEAAMNDPLYRFMFGVPATEETIHETIGAIFRIPNDGRPITCFEMAGIPGEVVNAVCSVLARLAFDLASWSDGKFKVLVMCEEAHRYVPSDPRLGFEPTRLALARIAKEGRKYGCHLGVITQRPGDLDPTVLSQCSTIFAMRLSNESDQAIIRSAIGDASASTLAFLPALGQREAIAFGEGVAATMRLRFEEVPPSLLPGKPENGDGALTRANADIRQIIDRMRSVTQPMAGSLLKHSYDLGSEVPDGDAGTYPAGPSLSGGSRFFSR</sequence>
<dbReference type="Proteomes" id="UP001597373">
    <property type="component" value="Unassembled WGS sequence"/>
</dbReference>
<protein>
    <submittedName>
        <fullName evidence="3">ATP-binding protein</fullName>
    </submittedName>
</protein>
<dbReference type="Gene3D" id="3.40.50.300">
    <property type="entry name" value="P-loop containing nucleotide triphosphate hydrolases"/>
    <property type="match status" value="2"/>
</dbReference>
<dbReference type="SUPFAM" id="SSF52540">
    <property type="entry name" value="P-loop containing nucleoside triphosphate hydrolases"/>
    <property type="match status" value="1"/>
</dbReference>
<feature type="domain" description="Helicase HerA central" evidence="2">
    <location>
        <begin position="143"/>
        <end position="382"/>
    </location>
</feature>
<evidence type="ECO:0000259" key="2">
    <source>
        <dbReference type="Pfam" id="PF01935"/>
    </source>
</evidence>
<accession>A0ABW5DHT3</accession>
<dbReference type="Pfam" id="PF01935">
    <property type="entry name" value="DUF87"/>
    <property type="match status" value="1"/>
</dbReference>
<name>A0ABW5DHT3_9HYPH</name>
<organism evidence="3 4">
    <name type="scientific">Chelativorans composti</name>
    <dbReference type="NCBI Taxonomy" id="768533"/>
    <lineage>
        <taxon>Bacteria</taxon>
        <taxon>Pseudomonadati</taxon>
        <taxon>Pseudomonadota</taxon>
        <taxon>Alphaproteobacteria</taxon>
        <taxon>Hyphomicrobiales</taxon>
        <taxon>Phyllobacteriaceae</taxon>
        <taxon>Chelativorans</taxon>
    </lineage>
</organism>
<dbReference type="InterPro" id="IPR002789">
    <property type="entry name" value="HerA_central"/>
</dbReference>
<dbReference type="PANTHER" id="PTHR42957:SF1">
    <property type="entry name" value="HELICASE MJ1565-RELATED"/>
    <property type="match status" value="1"/>
</dbReference>
<evidence type="ECO:0000313" key="3">
    <source>
        <dbReference type="EMBL" id="MFD2260088.1"/>
    </source>
</evidence>
<comment type="caution">
    <text evidence="3">The sequence shown here is derived from an EMBL/GenBank/DDBJ whole genome shotgun (WGS) entry which is preliminary data.</text>
</comment>
<dbReference type="GO" id="GO:0005524">
    <property type="term" value="F:ATP binding"/>
    <property type="evidence" value="ECO:0007669"/>
    <property type="project" value="UniProtKB-KW"/>
</dbReference>
<evidence type="ECO:0000256" key="1">
    <source>
        <dbReference type="SAM" id="MobiDB-lite"/>
    </source>
</evidence>
<dbReference type="InterPro" id="IPR008571">
    <property type="entry name" value="HerA-like"/>
</dbReference>
<dbReference type="RefSeq" id="WP_345100590.1">
    <property type="nucleotide sequence ID" value="NZ_BAABGS010000075.1"/>
</dbReference>
<dbReference type="InterPro" id="IPR027417">
    <property type="entry name" value="P-loop_NTPase"/>
</dbReference>
<feature type="region of interest" description="Disordered" evidence="1">
    <location>
        <begin position="1"/>
        <end position="22"/>
    </location>
</feature>
<gene>
    <name evidence="3" type="ORF">ACFSMZ_09960</name>
</gene>